<evidence type="ECO:0000313" key="3">
    <source>
        <dbReference type="Proteomes" id="UP001152300"/>
    </source>
</evidence>
<dbReference type="OrthoDB" id="3484494at2759"/>
<sequence>MSWPSRRELRREMGLNDTDWKQATFLASMLSNLIFQRKIGIDMKHALYRCAAETIFKYVFRTTDDHWYDATRKTMWCLVDESQSPKRRRSANLEIRVTYYIMQLRHYLYIYAKLEGEPEEKCIRIDIFDPQQRQFFVDIIPWAAKKHPPVPPKHAAVRRVMGLDIKGERKHNRYRRARRRAQNTNRPTPLRDVSNQS</sequence>
<dbReference type="AlphaFoldDB" id="A0A9X0AR28"/>
<name>A0A9X0AR28_9HELO</name>
<organism evidence="2 3">
    <name type="scientific">Sclerotinia nivalis</name>
    <dbReference type="NCBI Taxonomy" id="352851"/>
    <lineage>
        <taxon>Eukaryota</taxon>
        <taxon>Fungi</taxon>
        <taxon>Dikarya</taxon>
        <taxon>Ascomycota</taxon>
        <taxon>Pezizomycotina</taxon>
        <taxon>Leotiomycetes</taxon>
        <taxon>Helotiales</taxon>
        <taxon>Sclerotiniaceae</taxon>
        <taxon>Sclerotinia</taxon>
    </lineage>
</organism>
<reference evidence="2" key="1">
    <citation type="submission" date="2022-11" db="EMBL/GenBank/DDBJ databases">
        <title>Genome Resource of Sclerotinia nivalis Strain SnTB1, a Plant Pathogen Isolated from American Ginseng.</title>
        <authorList>
            <person name="Fan S."/>
        </authorList>
    </citation>
    <scope>NUCLEOTIDE SEQUENCE</scope>
    <source>
        <strain evidence="2">SnTB1</strain>
    </source>
</reference>
<proteinExistence type="predicted"/>
<evidence type="ECO:0000313" key="2">
    <source>
        <dbReference type="EMBL" id="KAJ8067391.1"/>
    </source>
</evidence>
<dbReference type="EMBL" id="JAPEIS010000004">
    <property type="protein sequence ID" value="KAJ8067391.1"/>
    <property type="molecule type" value="Genomic_DNA"/>
</dbReference>
<keyword evidence="3" id="KW-1185">Reference proteome</keyword>
<feature type="compositionally biased region" description="Basic residues" evidence="1">
    <location>
        <begin position="168"/>
        <end position="181"/>
    </location>
</feature>
<protein>
    <submittedName>
        <fullName evidence="2">Uncharacterized protein</fullName>
    </submittedName>
</protein>
<dbReference type="Proteomes" id="UP001152300">
    <property type="component" value="Unassembled WGS sequence"/>
</dbReference>
<feature type="region of interest" description="Disordered" evidence="1">
    <location>
        <begin position="168"/>
        <end position="197"/>
    </location>
</feature>
<gene>
    <name evidence="2" type="ORF">OCU04_004743</name>
</gene>
<accession>A0A9X0AR28</accession>
<comment type="caution">
    <text evidence="2">The sequence shown here is derived from an EMBL/GenBank/DDBJ whole genome shotgun (WGS) entry which is preliminary data.</text>
</comment>
<evidence type="ECO:0000256" key="1">
    <source>
        <dbReference type="SAM" id="MobiDB-lite"/>
    </source>
</evidence>